<gene>
    <name evidence="4" type="ORF">FKG94_00990</name>
</gene>
<dbReference type="PANTHER" id="PTHR16026">
    <property type="entry name" value="CARTILAGE ACIDIC PROTEIN 1"/>
    <property type="match status" value="1"/>
</dbReference>
<keyword evidence="5" id="KW-1185">Reference proteome</keyword>
<dbReference type="Pfam" id="PF07593">
    <property type="entry name" value="UnbV_ASPIC"/>
    <property type="match status" value="1"/>
</dbReference>
<comment type="caution">
    <text evidence="4">The sequence shown here is derived from an EMBL/GenBank/DDBJ whole genome shotgun (WGS) entry which is preliminary data.</text>
</comment>
<evidence type="ECO:0000256" key="1">
    <source>
        <dbReference type="ARBA" id="ARBA00022729"/>
    </source>
</evidence>
<proteinExistence type="predicted"/>
<keyword evidence="2" id="KW-1133">Transmembrane helix</keyword>
<dbReference type="RefSeq" id="WP_142902312.1">
    <property type="nucleotide sequence ID" value="NZ_ML660087.1"/>
</dbReference>
<dbReference type="Proteomes" id="UP000319732">
    <property type="component" value="Unassembled WGS sequence"/>
</dbReference>
<organism evidence="4 5">
    <name type="scientific">Exilibacterium tricleocarpae</name>
    <dbReference type="NCBI Taxonomy" id="2591008"/>
    <lineage>
        <taxon>Bacteria</taxon>
        <taxon>Pseudomonadati</taxon>
        <taxon>Pseudomonadota</taxon>
        <taxon>Gammaproteobacteria</taxon>
        <taxon>Cellvibrionales</taxon>
        <taxon>Cellvibrionaceae</taxon>
        <taxon>Exilibacterium</taxon>
    </lineage>
</organism>
<dbReference type="InterPro" id="IPR027039">
    <property type="entry name" value="Crtac1"/>
</dbReference>
<dbReference type="Pfam" id="PF13517">
    <property type="entry name" value="FG-GAP_3"/>
    <property type="match status" value="1"/>
</dbReference>
<keyword evidence="1" id="KW-0732">Signal</keyword>
<dbReference type="InterPro" id="IPR011519">
    <property type="entry name" value="UnbV_ASPIC"/>
</dbReference>
<dbReference type="Gene3D" id="2.130.10.130">
    <property type="entry name" value="Integrin alpha, N-terminal"/>
    <property type="match status" value="2"/>
</dbReference>
<dbReference type="SUPFAM" id="SSF69318">
    <property type="entry name" value="Integrin alpha N-terminal domain"/>
    <property type="match status" value="1"/>
</dbReference>
<reference evidence="4 5" key="1">
    <citation type="submission" date="2019-06" db="EMBL/GenBank/DDBJ databases">
        <title>Whole genome sequence for Cellvibrionaceae sp. R142.</title>
        <authorList>
            <person name="Wang G."/>
        </authorList>
    </citation>
    <scope>NUCLEOTIDE SEQUENCE [LARGE SCALE GENOMIC DNA]</scope>
    <source>
        <strain evidence="4 5">R142</strain>
    </source>
</reference>
<evidence type="ECO:0000313" key="5">
    <source>
        <dbReference type="Proteomes" id="UP000319732"/>
    </source>
</evidence>
<evidence type="ECO:0000256" key="2">
    <source>
        <dbReference type="SAM" id="Phobius"/>
    </source>
</evidence>
<feature type="transmembrane region" description="Helical" evidence="2">
    <location>
        <begin position="14"/>
        <end position="31"/>
    </location>
</feature>
<evidence type="ECO:0000313" key="4">
    <source>
        <dbReference type="EMBL" id="TQV86160.1"/>
    </source>
</evidence>
<accession>A0A545U9L6</accession>
<keyword evidence="2" id="KW-0472">Membrane</keyword>
<dbReference type="InterPro" id="IPR013517">
    <property type="entry name" value="FG-GAP"/>
</dbReference>
<dbReference type="AlphaFoldDB" id="A0A545U9L6"/>
<dbReference type="OrthoDB" id="100785at2"/>
<dbReference type="PANTHER" id="PTHR16026:SF0">
    <property type="entry name" value="CARTILAGE ACIDIC PROTEIN 1"/>
    <property type="match status" value="1"/>
</dbReference>
<evidence type="ECO:0000259" key="3">
    <source>
        <dbReference type="Pfam" id="PF07593"/>
    </source>
</evidence>
<name>A0A545U9L6_9GAMM</name>
<sequence length="638" mass="70695">MNRNGRHNVTFKKVVFYCWPVAALLLSYFTLLNNHSLSDEEGRQLSKGFTFKSTELDNDIEPKRTIRAVNQAIEHISGWISSVGSATALYDLNDDGLSNDLCLVDPRTDSIEIRSLHGKYDSFYLGYPQNSKNSIAPMGCLPGDFNEDGNGDVIVYFWGRSPLIFFQSPGASTISAADFFPVDLVSPTEAWYTNAATQADFNGDGHIDLIFGNYFPEDSAILDATSYVSEVMQHSMSRAGNAGMNRIFLYDNKHSRAPFRDVSSLFPDQWRNGWTLAIGAADLDGDLLPEIYIANDFGPDKLLHNISDGKRMAFRLVEAEYSVLVPRSHRLGHDSFKGMGVDFSDLNNDGILDIYVSNISQVYALRESHFAFVSTGDASAFKRGIAPYVNRSEDMGVGLSAWSWDAKFADFNNDGKVEIVQGTGFLKGEVDRWPQLHELATGNDDLLRHAQVWPEFGKGDDLSGHVKNAFYALAGDGRYYDISTTMDMEVEPLVTRAISIADIDGDGDLDFVAGNQWQPSVLYENQLVDNNKSLQLSLKIPVASTPQMASFLAKSTTSLPKSRPAIGATAKLVNESRIDFVDGGNGHSGVNSPDIHFGLGHVAEFRRIPVEIRWIDLSGKKRRQTFDLLPGRHTIYLI</sequence>
<dbReference type="EMBL" id="VHSG01000002">
    <property type="protein sequence ID" value="TQV86160.1"/>
    <property type="molecule type" value="Genomic_DNA"/>
</dbReference>
<keyword evidence="2" id="KW-0812">Transmembrane</keyword>
<protein>
    <submittedName>
        <fullName evidence="4">CRTAC1 family protein</fullName>
    </submittedName>
</protein>
<dbReference type="InterPro" id="IPR028994">
    <property type="entry name" value="Integrin_alpha_N"/>
</dbReference>
<feature type="domain" description="ASPIC/UnbV" evidence="3">
    <location>
        <begin position="565"/>
        <end position="622"/>
    </location>
</feature>